<gene>
    <name evidence="2" type="ORF">PSON_ATCC_30995.1.T0930040</name>
</gene>
<dbReference type="Proteomes" id="UP000692954">
    <property type="component" value="Unassembled WGS sequence"/>
</dbReference>
<comment type="caution">
    <text evidence="2">The sequence shown here is derived from an EMBL/GenBank/DDBJ whole genome shotgun (WGS) entry which is preliminary data.</text>
</comment>
<dbReference type="GO" id="GO:0016779">
    <property type="term" value="F:nucleotidyltransferase activity"/>
    <property type="evidence" value="ECO:0007669"/>
    <property type="project" value="TreeGrafter"/>
</dbReference>
<name>A0A8S1Q1S6_9CILI</name>
<dbReference type="PANTHER" id="PTHR12271">
    <property type="entry name" value="POLY A POLYMERASE CID PAP -RELATED"/>
    <property type="match status" value="1"/>
</dbReference>
<evidence type="ECO:0000259" key="1">
    <source>
        <dbReference type="Pfam" id="PF22600"/>
    </source>
</evidence>
<sequence>MFQFQEPFEIEACFEQIYQNSLGDQFSQELINDTIISFQEFLNQNELVDRNTKVLLFGSILNGFSTKKSDIDFTITTNSYISEIKVLEYWISQLKYQTRFQIQQNLLHARTPVIKILDSQNLIFIDLCYNNLLGAINTRLLKAYSQLDEKVKKGGILLKMWGKGAKIINNFLFSSYSIIILWLHFLQAKYQLPNLQDQKYNINKIESDLIIKRQLYQDENVITIRTFFLHEDEVYEKVKYEFQKRISQISLKTLFEEFFTYYSQDGYGFNQPYKISINQKELKNQNIKYSMCDPFDPLHDPLLKINNAFKNNKAFSNAVFFLQNKWNVEYLFKEENEQLHY</sequence>
<feature type="domain" description="Poly(A) RNA polymerase mitochondrial-like central palm" evidence="1">
    <location>
        <begin position="34"/>
        <end position="146"/>
    </location>
</feature>
<protein>
    <recommendedName>
        <fullName evidence="1">Poly(A) RNA polymerase mitochondrial-like central palm domain-containing protein</fullName>
    </recommendedName>
</protein>
<dbReference type="AlphaFoldDB" id="A0A8S1Q1S6"/>
<accession>A0A8S1Q1S6</accession>
<dbReference type="PANTHER" id="PTHR12271:SF40">
    <property type="entry name" value="POLY(A) RNA POLYMERASE GLD2"/>
    <property type="match status" value="1"/>
</dbReference>
<dbReference type="OrthoDB" id="416474at2759"/>
<dbReference type="Pfam" id="PF22600">
    <property type="entry name" value="MTPAP-like_central"/>
    <property type="match status" value="1"/>
</dbReference>
<proteinExistence type="predicted"/>
<reference evidence="2" key="1">
    <citation type="submission" date="2021-01" db="EMBL/GenBank/DDBJ databases">
        <authorList>
            <consortium name="Genoscope - CEA"/>
            <person name="William W."/>
        </authorList>
    </citation>
    <scope>NUCLEOTIDE SEQUENCE</scope>
</reference>
<dbReference type="CDD" id="cd05402">
    <property type="entry name" value="NT_PAP_TUTase"/>
    <property type="match status" value="1"/>
</dbReference>
<organism evidence="2 3">
    <name type="scientific">Paramecium sonneborni</name>
    <dbReference type="NCBI Taxonomy" id="65129"/>
    <lineage>
        <taxon>Eukaryota</taxon>
        <taxon>Sar</taxon>
        <taxon>Alveolata</taxon>
        <taxon>Ciliophora</taxon>
        <taxon>Intramacronucleata</taxon>
        <taxon>Oligohymenophorea</taxon>
        <taxon>Peniculida</taxon>
        <taxon>Parameciidae</taxon>
        <taxon>Paramecium</taxon>
    </lineage>
</organism>
<dbReference type="InterPro" id="IPR054708">
    <property type="entry name" value="MTPAP-like_central"/>
</dbReference>
<evidence type="ECO:0000313" key="2">
    <source>
        <dbReference type="EMBL" id="CAD8109171.1"/>
    </source>
</evidence>
<evidence type="ECO:0000313" key="3">
    <source>
        <dbReference type="Proteomes" id="UP000692954"/>
    </source>
</evidence>
<dbReference type="EMBL" id="CAJJDN010000093">
    <property type="protein sequence ID" value="CAD8109171.1"/>
    <property type="molecule type" value="Genomic_DNA"/>
</dbReference>
<keyword evidence="3" id="KW-1185">Reference proteome</keyword>
<dbReference type="GO" id="GO:0031123">
    <property type="term" value="P:RNA 3'-end processing"/>
    <property type="evidence" value="ECO:0007669"/>
    <property type="project" value="TreeGrafter"/>
</dbReference>